<protein>
    <recommendedName>
        <fullName evidence="2">DUF2119 domain-containing protein</fullName>
    </recommendedName>
</protein>
<dbReference type="InterPro" id="IPR019218">
    <property type="entry name" value="DUF2119"/>
</dbReference>
<gene>
    <name evidence="1" type="ORF">BDIJAAHH_00017</name>
</gene>
<evidence type="ECO:0008006" key="2">
    <source>
        <dbReference type="Google" id="ProtNLM"/>
    </source>
</evidence>
<evidence type="ECO:0000313" key="1">
    <source>
        <dbReference type="EMBL" id="QNO57144.1"/>
    </source>
</evidence>
<dbReference type="PIRSF" id="PIRSF005919">
    <property type="entry name" value="UCP005919"/>
    <property type="match status" value="1"/>
</dbReference>
<dbReference type="Pfam" id="PF09892">
    <property type="entry name" value="DUF2119"/>
    <property type="match status" value="1"/>
</dbReference>
<sequence>MILFLKVHGDSGMKLYRLVASEEGPKRLFVGGLHGDEGKYTAPILERLAKEKLNAGEATIVPSLVENGEYIGVLTEAYYRSKAGMDLLQLIHDYKPSHYFELHAYGEHSYAKLTDSERVNKIGVPNFVDFCDGVLIGSIAPILRRKFAVHDFCITIEVPKWQIKKIKEKVHAILMIWLMQTNRDGIMREFRLRYPAQTKLAETLFYQYYHNLLNPF</sequence>
<dbReference type="EMBL" id="MT631680">
    <property type="protein sequence ID" value="QNO57144.1"/>
    <property type="molecule type" value="Genomic_DNA"/>
</dbReference>
<accession>A0A7G9ZA60</accession>
<dbReference type="AlphaFoldDB" id="A0A7G9ZA60"/>
<proteinExistence type="predicted"/>
<reference evidence="1" key="1">
    <citation type="submission" date="2020-06" db="EMBL/GenBank/DDBJ databases">
        <title>Unique genomic features of the anaerobic methanotrophic archaea.</title>
        <authorList>
            <person name="Chadwick G.L."/>
            <person name="Skennerton C.T."/>
            <person name="Laso-Perez R."/>
            <person name="Leu A.O."/>
            <person name="Speth D.R."/>
            <person name="Yu H."/>
            <person name="Morgan-Lang C."/>
            <person name="Hatzenpichler R."/>
            <person name="Goudeau D."/>
            <person name="Malmstrom R."/>
            <person name="Brazelton W.J."/>
            <person name="Woyke T."/>
            <person name="Hallam S.J."/>
            <person name="Tyson G.W."/>
            <person name="Wegener G."/>
            <person name="Boetius A."/>
            <person name="Orphan V."/>
        </authorList>
    </citation>
    <scope>NUCLEOTIDE SEQUENCE</scope>
</reference>
<name>A0A7G9ZA60_9EURY</name>
<organism evidence="1">
    <name type="scientific">Candidatus Methanophaga sp. ANME-1 ERB7</name>
    <dbReference type="NCBI Taxonomy" id="2759913"/>
    <lineage>
        <taxon>Archaea</taxon>
        <taxon>Methanobacteriati</taxon>
        <taxon>Methanobacteriota</taxon>
        <taxon>Stenosarchaea group</taxon>
        <taxon>Methanomicrobia</taxon>
        <taxon>Candidatus Methanophagales</taxon>
        <taxon>Candidatus Methanophagaceae</taxon>
        <taxon>Candidatus Methanophaga</taxon>
    </lineage>
</organism>